<sequence>MIVSILNDFEFYPFSSQIKTLYIEIVKAIWFFRKKVTARLPRSLPLLSLFFQRFLQPPYRALSLARYHFLFPLVPSIAAQIASVAAVVRFRSPRRHHTPVGHSSLSSSSG</sequence>
<gene>
    <name evidence="1" type="ORF">CITCOLO1_LOCUS421</name>
</gene>
<dbReference type="EMBL" id="OZ021735">
    <property type="protein sequence ID" value="CAK9308901.1"/>
    <property type="molecule type" value="Genomic_DNA"/>
</dbReference>
<keyword evidence="2" id="KW-1185">Reference proteome</keyword>
<proteinExistence type="predicted"/>
<organism evidence="1 2">
    <name type="scientific">Citrullus colocynthis</name>
    <name type="common">colocynth</name>
    <dbReference type="NCBI Taxonomy" id="252529"/>
    <lineage>
        <taxon>Eukaryota</taxon>
        <taxon>Viridiplantae</taxon>
        <taxon>Streptophyta</taxon>
        <taxon>Embryophyta</taxon>
        <taxon>Tracheophyta</taxon>
        <taxon>Spermatophyta</taxon>
        <taxon>Magnoliopsida</taxon>
        <taxon>eudicotyledons</taxon>
        <taxon>Gunneridae</taxon>
        <taxon>Pentapetalae</taxon>
        <taxon>rosids</taxon>
        <taxon>fabids</taxon>
        <taxon>Cucurbitales</taxon>
        <taxon>Cucurbitaceae</taxon>
        <taxon>Benincaseae</taxon>
        <taxon>Citrullus</taxon>
    </lineage>
</organism>
<dbReference type="Proteomes" id="UP001642487">
    <property type="component" value="Chromosome 1"/>
</dbReference>
<reference evidence="1 2" key="1">
    <citation type="submission" date="2024-03" db="EMBL/GenBank/DDBJ databases">
        <authorList>
            <person name="Gkanogiannis A."/>
            <person name="Becerra Lopez-Lavalle L."/>
        </authorList>
    </citation>
    <scope>NUCLEOTIDE SEQUENCE [LARGE SCALE GENOMIC DNA]</scope>
</reference>
<evidence type="ECO:0000313" key="1">
    <source>
        <dbReference type="EMBL" id="CAK9308901.1"/>
    </source>
</evidence>
<accession>A0ABP0XPK8</accession>
<evidence type="ECO:0000313" key="2">
    <source>
        <dbReference type="Proteomes" id="UP001642487"/>
    </source>
</evidence>
<name>A0ABP0XPK8_9ROSI</name>
<protein>
    <submittedName>
        <fullName evidence="1">Uncharacterized protein</fullName>
    </submittedName>
</protein>